<dbReference type="PANTHER" id="PTHR43384:SF6">
    <property type="entry name" value="SEPTUM SITE-DETERMINING PROTEIN MIND HOMOLOG, CHLOROPLASTIC"/>
    <property type="match status" value="1"/>
</dbReference>
<gene>
    <name evidence="5" type="ORF">GcLGCM259_1860</name>
</gene>
<evidence type="ECO:0000313" key="5">
    <source>
        <dbReference type="EMBL" id="QCY47578.1"/>
    </source>
</evidence>
<dbReference type="PANTHER" id="PTHR43384">
    <property type="entry name" value="SEPTUM SITE-DETERMINING PROTEIN MIND HOMOLOG, CHLOROPLASTIC-RELATED"/>
    <property type="match status" value="1"/>
</dbReference>
<keyword evidence="6" id="KW-1185">Reference proteome</keyword>
<evidence type="ECO:0000313" key="6">
    <source>
        <dbReference type="Proteomes" id="UP000307000"/>
    </source>
</evidence>
<proteinExistence type="predicted"/>
<dbReference type="Proteomes" id="UP000307000">
    <property type="component" value="Chromosome"/>
</dbReference>
<dbReference type="EMBL" id="CP034412">
    <property type="protein sequence ID" value="QCY47578.1"/>
    <property type="molecule type" value="Genomic_DNA"/>
</dbReference>
<dbReference type="InterPro" id="IPR027417">
    <property type="entry name" value="P-loop_NTPase"/>
</dbReference>
<dbReference type="InterPro" id="IPR050625">
    <property type="entry name" value="ParA/MinD_ATPase"/>
</dbReference>
<feature type="region of interest" description="Disordered" evidence="3">
    <location>
        <begin position="112"/>
        <end position="131"/>
    </location>
</feature>
<dbReference type="KEGG" id="gcr:GcLGCM259_1860"/>
<dbReference type="GO" id="GO:0051782">
    <property type="term" value="P:negative regulation of cell division"/>
    <property type="evidence" value="ECO:0007669"/>
    <property type="project" value="TreeGrafter"/>
</dbReference>
<dbReference type="GO" id="GO:0016887">
    <property type="term" value="F:ATP hydrolysis activity"/>
    <property type="evidence" value="ECO:0007669"/>
    <property type="project" value="TreeGrafter"/>
</dbReference>
<dbReference type="Gene3D" id="3.40.50.300">
    <property type="entry name" value="P-loop containing nucleotide triphosphate hydrolases"/>
    <property type="match status" value="1"/>
</dbReference>
<feature type="domain" description="CobQ/CobB/MinD/ParA nucleotide binding" evidence="4">
    <location>
        <begin position="139"/>
        <end position="368"/>
    </location>
</feature>
<reference evidence="5 6" key="1">
    <citation type="submission" date="2018-12" db="EMBL/GenBank/DDBJ databases">
        <title>Complete Genome Sequence of Glutamicibacter creatinolyticus strain LGCM259,isolated from an abscess of a 12-year-old mare in Italy.</title>
        <authorList>
            <person name="Santos R.G."/>
            <person name="Silva A.L."/>
            <person name="Seyffert N."/>
            <person name="Castro T.L.P."/>
            <person name="Attili A.R."/>
            <person name="Rifici C."/>
            <person name="Mazzullo G."/>
            <person name="Brenig B."/>
            <person name="Venanzi F."/>
            <person name="Azevedo V."/>
        </authorList>
    </citation>
    <scope>NUCLEOTIDE SEQUENCE [LARGE SCALE GENOMIC DNA]</scope>
    <source>
        <strain evidence="5 6">LGCM 259</strain>
    </source>
</reference>
<dbReference type="GO" id="GO:0005524">
    <property type="term" value="F:ATP binding"/>
    <property type="evidence" value="ECO:0007669"/>
    <property type="project" value="UniProtKB-KW"/>
</dbReference>
<dbReference type="RefSeq" id="WP_138926479.1">
    <property type="nucleotide sequence ID" value="NZ_CP034412.1"/>
</dbReference>
<protein>
    <recommendedName>
        <fullName evidence="4">CobQ/CobB/MinD/ParA nucleotide binding domain-containing protein</fullName>
    </recommendedName>
</protein>
<evidence type="ECO:0000256" key="1">
    <source>
        <dbReference type="ARBA" id="ARBA00022741"/>
    </source>
</evidence>
<dbReference type="AlphaFoldDB" id="A0A5B7WU78"/>
<keyword evidence="1" id="KW-0547">Nucleotide-binding</keyword>
<dbReference type="InterPro" id="IPR002586">
    <property type="entry name" value="CobQ/CobB/MinD/ParA_Nub-bd_dom"/>
</dbReference>
<evidence type="ECO:0000259" key="4">
    <source>
        <dbReference type="Pfam" id="PF01656"/>
    </source>
</evidence>
<organism evidence="5 6">
    <name type="scientific">Glutamicibacter creatinolyticus</name>
    <dbReference type="NCBI Taxonomy" id="162496"/>
    <lineage>
        <taxon>Bacteria</taxon>
        <taxon>Bacillati</taxon>
        <taxon>Actinomycetota</taxon>
        <taxon>Actinomycetes</taxon>
        <taxon>Micrococcales</taxon>
        <taxon>Micrococcaceae</taxon>
        <taxon>Glutamicibacter</taxon>
    </lineage>
</organism>
<dbReference type="GO" id="GO:0009898">
    <property type="term" value="C:cytoplasmic side of plasma membrane"/>
    <property type="evidence" value="ECO:0007669"/>
    <property type="project" value="TreeGrafter"/>
</dbReference>
<name>A0A5B7WU78_9MICC</name>
<dbReference type="GO" id="GO:0005829">
    <property type="term" value="C:cytosol"/>
    <property type="evidence" value="ECO:0007669"/>
    <property type="project" value="TreeGrafter"/>
</dbReference>
<keyword evidence="2" id="KW-0067">ATP-binding</keyword>
<dbReference type="Pfam" id="PF01656">
    <property type="entry name" value="CbiA"/>
    <property type="match status" value="1"/>
</dbReference>
<accession>A0A5B7WU78</accession>
<evidence type="ECO:0000256" key="3">
    <source>
        <dbReference type="SAM" id="MobiDB-lite"/>
    </source>
</evidence>
<sequence length="413" mass="43871">MSISVVVLGQDPDLVRRIESYRGELMVVRVCQEIPEAVAACTSNRVDVLLVAEPGLMPAMEQVDYVQERDVVLVLLDTEVSPIPGVISAAPSGSAAELETLIAQGLRERELDRPSGGALGQGLMGAESGREPGRVSTFWSGAGSPGRSTLALNFAVEAAAAGESVVLIDADTYASSLAIQLGMLDEAAAVAQLCRVVDTGHFDAARLEAVLTTIQVGSSTLKVASGIPRASRWPEVRAASLRRAVAVLKEHHDRVILDVAAPVETDEQLSFDTYAPQRNGVSVEALRFSDEVIMVVAANSVGIPRAIRALDELAEAQLHPQLRILFNKVGSASSGRAPRRGIAEAWERFGPSYPILGFLPDDHSVCQAAVLAGSSLLELAPRCALRSEIRALAGKKLPFRATTPKPKPGRERV</sequence>
<dbReference type="SUPFAM" id="SSF52540">
    <property type="entry name" value="P-loop containing nucleoside triphosphate hydrolases"/>
    <property type="match status" value="1"/>
</dbReference>
<evidence type="ECO:0000256" key="2">
    <source>
        <dbReference type="ARBA" id="ARBA00022840"/>
    </source>
</evidence>